<dbReference type="PATRIC" id="fig|1028801.3.peg.462"/>
<keyword evidence="2 8" id="KW-1277">Toxin-antitoxin system</keyword>
<feature type="binding site" evidence="8">
    <location>
        <position position="107"/>
    </location>
    <ligand>
        <name>Mg(2+)</name>
        <dbReference type="ChEBI" id="CHEBI:18420"/>
    </ligand>
</feature>
<dbReference type="GO" id="GO:0000287">
    <property type="term" value="F:magnesium ion binding"/>
    <property type="evidence" value="ECO:0007669"/>
    <property type="project" value="UniProtKB-UniRule"/>
</dbReference>
<dbReference type="InterPro" id="IPR022907">
    <property type="entry name" value="VapC_family"/>
</dbReference>
<reference evidence="11" key="1">
    <citation type="journal article" date="2014" name="BMC Genomics">
        <title>Genome sequencing of two Neorhizobium galegae strains reveals a noeT gene responsible for the unusual acetylation of the nodulation factors.</title>
        <authorList>
            <person name="Osterman J."/>
            <person name="Marsh J."/>
            <person name="Laine P.K."/>
            <person name="Zeng Z."/>
            <person name="Alatalo E."/>
            <person name="Sullivan J.T."/>
            <person name="Young J.P."/>
            <person name="Thomas-Oates J."/>
            <person name="Paulin L."/>
            <person name="Lindstrom K."/>
        </authorList>
    </citation>
    <scope>NUCLEOTIDE SEQUENCE [LARGE SCALE GENOMIC DNA]</scope>
    <source>
        <strain evidence="11">HAMBI 1141</strain>
    </source>
</reference>
<dbReference type="CDD" id="cd18746">
    <property type="entry name" value="PIN_VapC4-5_FitB-like"/>
    <property type="match status" value="1"/>
</dbReference>
<dbReference type="GO" id="GO:0016787">
    <property type="term" value="F:hydrolase activity"/>
    <property type="evidence" value="ECO:0007669"/>
    <property type="project" value="UniProtKB-KW"/>
</dbReference>
<keyword evidence="6 8" id="KW-0460">Magnesium</keyword>
<keyword evidence="5 8" id="KW-0378">Hydrolase</keyword>
<dbReference type="Pfam" id="PF01850">
    <property type="entry name" value="PIN"/>
    <property type="match status" value="1"/>
</dbReference>
<dbReference type="RefSeq" id="WP_038540284.1">
    <property type="nucleotide sequence ID" value="NZ_HG938355.1"/>
</dbReference>
<name>A0A068T677_NEOGA</name>
<dbReference type="Proteomes" id="UP000028186">
    <property type="component" value="Chromosome I"/>
</dbReference>
<dbReference type="PANTHER" id="PTHR33653:SF1">
    <property type="entry name" value="RIBONUCLEASE VAPC2"/>
    <property type="match status" value="1"/>
</dbReference>
<comment type="function">
    <text evidence="8">Toxic component of a toxin-antitoxin (TA) system. An RNase.</text>
</comment>
<dbReference type="HAMAP" id="MF_00265">
    <property type="entry name" value="VapC_Nob1"/>
    <property type="match status" value="1"/>
</dbReference>
<keyword evidence="4 8" id="KW-0479">Metal-binding</keyword>
<dbReference type="PANTHER" id="PTHR33653">
    <property type="entry name" value="RIBONUCLEASE VAPC2"/>
    <property type="match status" value="1"/>
</dbReference>
<dbReference type="eggNOG" id="COG1487">
    <property type="taxonomic scope" value="Bacteria"/>
</dbReference>
<feature type="domain" description="PIN" evidence="9">
    <location>
        <begin position="5"/>
        <end position="125"/>
    </location>
</feature>
<gene>
    <name evidence="8 10" type="primary">vapC</name>
    <name evidence="10" type="ORF">RG1141_CH04640</name>
</gene>
<dbReference type="SUPFAM" id="SSF88723">
    <property type="entry name" value="PIN domain-like"/>
    <property type="match status" value="1"/>
</dbReference>
<accession>A0A068T677</accession>
<evidence type="ECO:0000256" key="7">
    <source>
        <dbReference type="ARBA" id="ARBA00038093"/>
    </source>
</evidence>
<dbReference type="InterPro" id="IPR050556">
    <property type="entry name" value="Type_II_TA_system_RNase"/>
</dbReference>
<evidence type="ECO:0000256" key="1">
    <source>
        <dbReference type="ARBA" id="ARBA00001946"/>
    </source>
</evidence>
<dbReference type="AlphaFoldDB" id="A0A068T677"/>
<evidence type="ECO:0000259" key="9">
    <source>
        <dbReference type="Pfam" id="PF01850"/>
    </source>
</evidence>
<dbReference type="EMBL" id="HG938355">
    <property type="protein sequence ID" value="CDN52825.1"/>
    <property type="molecule type" value="Genomic_DNA"/>
</dbReference>
<proteinExistence type="inferred from homology"/>
<dbReference type="InterPro" id="IPR002716">
    <property type="entry name" value="PIN_dom"/>
</dbReference>
<evidence type="ECO:0000313" key="10">
    <source>
        <dbReference type="EMBL" id="CDN52825.1"/>
    </source>
</evidence>
<evidence type="ECO:0000256" key="5">
    <source>
        <dbReference type="ARBA" id="ARBA00022801"/>
    </source>
</evidence>
<dbReference type="GO" id="GO:0090729">
    <property type="term" value="F:toxin activity"/>
    <property type="evidence" value="ECO:0007669"/>
    <property type="project" value="UniProtKB-KW"/>
</dbReference>
<dbReference type="KEGG" id="ngl:RG1141_CH04640"/>
<dbReference type="Gene3D" id="3.40.50.1010">
    <property type="entry name" value="5'-nuclease"/>
    <property type="match status" value="1"/>
</dbReference>
<dbReference type="GO" id="GO:0004540">
    <property type="term" value="F:RNA nuclease activity"/>
    <property type="evidence" value="ECO:0007669"/>
    <property type="project" value="InterPro"/>
</dbReference>
<comment type="cofactor">
    <cofactor evidence="1 8">
        <name>Mg(2+)</name>
        <dbReference type="ChEBI" id="CHEBI:18420"/>
    </cofactor>
</comment>
<evidence type="ECO:0000256" key="4">
    <source>
        <dbReference type="ARBA" id="ARBA00022723"/>
    </source>
</evidence>
<sequence>MIGWLLDTNVVAALINPNGAPSVKRWAAGQDENRFLISILTLAEYDKGIENLPPDDENRYRYAAARDALEDRFAGRTLSLSDAIVRRWGAISGRVKQATSHAPPVIDTLFAATAIEHNLYLATRNVKDTRASGAAIFDPWQDDPERFPLSRR</sequence>
<dbReference type="InterPro" id="IPR029060">
    <property type="entry name" value="PIN-like_dom_sf"/>
</dbReference>
<evidence type="ECO:0000256" key="2">
    <source>
        <dbReference type="ARBA" id="ARBA00022649"/>
    </source>
</evidence>
<evidence type="ECO:0000256" key="3">
    <source>
        <dbReference type="ARBA" id="ARBA00022722"/>
    </source>
</evidence>
<keyword evidence="3 8" id="KW-0540">Nuclease</keyword>
<protein>
    <recommendedName>
        <fullName evidence="8">Ribonuclease VapC</fullName>
        <shortName evidence="8">RNase VapC</shortName>
        <ecNumber evidence="8">3.1.-.-</ecNumber>
    </recommendedName>
    <alternativeName>
        <fullName evidence="8">Toxin VapC</fullName>
    </alternativeName>
</protein>
<dbReference type="HOGENOM" id="CLU_118482_8_1_5"/>
<evidence type="ECO:0000313" key="11">
    <source>
        <dbReference type="Proteomes" id="UP000028186"/>
    </source>
</evidence>
<evidence type="ECO:0000256" key="6">
    <source>
        <dbReference type="ARBA" id="ARBA00022842"/>
    </source>
</evidence>
<comment type="similarity">
    <text evidence="7 8">Belongs to the PINc/VapC protein family.</text>
</comment>
<dbReference type="EC" id="3.1.-.-" evidence="8"/>
<evidence type="ECO:0000256" key="8">
    <source>
        <dbReference type="HAMAP-Rule" id="MF_00265"/>
    </source>
</evidence>
<organism evidence="10 11">
    <name type="scientific">Neorhizobium galegae bv. officinalis bv. officinalis str. HAMBI 1141</name>
    <dbReference type="NCBI Taxonomy" id="1028801"/>
    <lineage>
        <taxon>Bacteria</taxon>
        <taxon>Pseudomonadati</taxon>
        <taxon>Pseudomonadota</taxon>
        <taxon>Alphaproteobacteria</taxon>
        <taxon>Hyphomicrobiales</taxon>
        <taxon>Rhizobiaceae</taxon>
        <taxon>Rhizobium/Agrobacterium group</taxon>
        <taxon>Neorhizobium</taxon>
    </lineage>
</organism>
<keyword evidence="8" id="KW-0800">Toxin</keyword>
<feature type="binding site" evidence="8">
    <location>
        <position position="7"/>
    </location>
    <ligand>
        <name>Mg(2+)</name>
        <dbReference type="ChEBI" id="CHEBI:18420"/>
    </ligand>
</feature>